<feature type="domain" description="Zinc knuckle CX2CX4HX4C" evidence="3">
    <location>
        <begin position="314"/>
        <end position="357"/>
    </location>
</feature>
<feature type="region of interest" description="Disordered" evidence="1">
    <location>
        <begin position="446"/>
        <end position="476"/>
    </location>
</feature>
<feature type="transmembrane region" description="Helical" evidence="2">
    <location>
        <begin position="21"/>
        <end position="40"/>
    </location>
</feature>
<keyword evidence="2" id="KW-0472">Membrane</keyword>
<name>A0AAU9RWA1_THLAR</name>
<keyword evidence="2" id="KW-1133">Transmembrane helix</keyword>
<reference evidence="4 5" key="1">
    <citation type="submission" date="2022-03" db="EMBL/GenBank/DDBJ databases">
        <authorList>
            <person name="Nunn A."/>
            <person name="Chopra R."/>
            <person name="Nunn A."/>
            <person name="Contreras Garrido A."/>
        </authorList>
    </citation>
    <scope>NUCLEOTIDE SEQUENCE [LARGE SCALE GENOMIC DNA]</scope>
</reference>
<keyword evidence="2" id="KW-0812">Transmembrane</keyword>
<organism evidence="4 5">
    <name type="scientific">Thlaspi arvense</name>
    <name type="common">Field penny-cress</name>
    <dbReference type="NCBI Taxonomy" id="13288"/>
    <lineage>
        <taxon>Eukaryota</taxon>
        <taxon>Viridiplantae</taxon>
        <taxon>Streptophyta</taxon>
        <taxon>Embryophyta</taxon>
        <taxon>Tracheophyta</taxon>
        <taxon>Spermatophyta</taxon>
        <taxon>Magnoliopsida</taxon>
        <taxon>eudicotyledons</taxon>
        <taxon>Gunneridae</taxon>
        <taxon>Pentapetalae</taxon>
        <taxon>rosids</taxon>
        <taxon>malvids</taxon>
        <taxon>Brassicales</taxon>
        <taxon>Brassicaceae</taxon>
        <taxon>Thlaspideae</taxon>
        <taxon>Thlaspi</taxon>
    </lineage>
</organism>
<dbReference type="PANTHER" id="PTHR31286">
    <property type="entry name" value="GLYCINE-RICH CELL WALL STRUCTURAL PROTEIN 1.8-LIKE"/>
    <property type="match status" value="1"/>
</dbReference>
<dbReference type="Proteomes" id="UP000836841">
    <property type="component" value="Chromosome 3"/>
</dbReference>
<dbReference type="AlphaFoldDB" id="A0AAU9RWA1"/>
<sequence length="493" mass="55852">MVNQLRKPTDYGKDKCDLGNIGKICVLFMVVIWIFGGLVVDFGDFRNQFQERQAQIKFKDWRSADLGKEQKISSGSLGYWYAIGNDEVPRKLNRVRELRSHGGEIGEMRFLVFIISVSIIEARDHSIKDEWIIIKDSLNGITEMEEYSIKEGVESFMSSYLTLAKSIQFSRKILKSDLSGSRMSQAHQMINGGSSKRKDTLAPRLRITKVEERVAGADLGMGRFQFDFDTEEDIQAVLAMEPLHFDGWMVPLVRWEPIMDSNYPSEITFWVRMMGVPLHFWAEPTFRSIGQAIGTVKQVDLDGGRAQIIIDGFRPIVFETTVEFHSGEETTVILRYERLYGYCRECFSLCHESSRCPTLLPKRERRDEMRFTEEKPDGGAKSYKGALVGHGASVKEGTENTNVGSDKDSPPQQHSAMKVRKGLLFEENSMSMEDLVTRRNQVPAVGCEKEATTAPREETQAVEGGGGGEVQINDDDLEQDGLCMVLHRRRRGS</sequence>
<accession>A0AAU9RWA1</accession>
<feature type="compositionally biased region" description="Basic and acidic residues" evidence="1">
    <location>
        <begin position="447"/>
        <end position="459"/>
    </location>
</feature>
<protein>
    <recommendedName>
        <fullName evidence="3">Zinc knuckle CX2CX4HX4C domain-containing protein</fullName>
    </recommendedName>
</protein>
<dbReference type="EMBL" id="OU466859">
    <property type="protein sequence ID" value="CAH2051698.1"/>
    <property type="molecule type" value="Genomic_DNA"/>
</dbReference>
<evidence type="ECO:0000259" key="3">
    <source>
        <dbReference type="Pfam" id="PF14392"/>
    </source>
</evidence>
<evidence type="ECO:0000256" key="1">
    <source>
        <dbReference type="SAM" id="MobiDB-lite"/>
    </source>
</evidence>
<dbReference type="InterPro" id="IPR040256">
    <property type="entry name" value="At4g02000-like"/>
</dbReference>
<dbReference type="PANTHER" id="PTHR31286:SF178">
    <property type="entry name" value="DUF4283 DOMAIN-CONTAINING PROTEIN"/>
    <property type="match status" value="1"/>
</dbReference>
<evidence type="ECO:0000313" key="4">
    <source>
        <dbReference type="EMBL" id="CAH2051698.1"/>
    </source>
</evidence>
<evidence type="ECO:0000313" key="5">
    <source>
        <dbReference type="Proteomes" id="UP000836841"/>
    </source>
</evidence>
<feature type="region of interest" description="Disordered" evidence="1">
    <location>
        <begin position="393"/>
        <end position="415"/>
    </location>
</feature>
<feature type="compositionally biased region" description="Polar residues" evidence="1">
    <location>
        <begin position="399"/>
        <end position="415"/>
    </location>
</feature>
<dbReference type="InterPro" id="IPR025836">
    <property type="entry name" value="Zn_knuckle_CX2CX4HX4C"/>
</dbReference>
<gene>
    <name evidence="4" type="ORF">TAV2_LOCUS9504</name>
</gene>
<proteinExistence type="predicted"/>
<evidence type="ECO:0000256" key="2">
    <source>
        <dbReference type="SAM" id="Phobius"/>
    </source>
</evidence>
<keyword evidence="5" id="KW-1185">Reference proteome</keyword>
<dbReference type="Pfam" id="PF14392">
    <property type="entry name" value="zf-CCHC_4"/>
    <property type="match status" value="1"/>
</dbReference>